<dbReference type="PANTHER" id="PTHR43047">
    <property type="entry name" value="TWO-COMPONENT HISTIDINE PROTEIN KINASE"/>
    <property type="match status" value="1"/>
</dbReference>
<name>A0ABT7PNZ1_9BACT</name>
<dbReference type="Gene3D" id="1.10.287.130">
    <property type="match status" value="1"/>
</dbReference>
<dbReference type="InterPro" id="IPR003594">
    <property type="entry name" value="HATPase_dom"/>
</dbReference>
<dbReference type="PANTHER" id="PTHR43047:SF72">
    <property type="entry name" value="OSMOSENSING HISTIDINE PROTEIN KINASE SLN1"/>
    <property type="match status" value="1"/>
</dbReference>
<evidence type="ECO:0000256" key="1">
    <source>
        <dbReference type="ARBA" id="ARBA00000085"/>
    </source>
</evidence>
<dbReference type="Pfam" id="PF00072">
    <property type="entry name" value="Response_reg"/>
    <property type="match status" value="1"/>
</dbReference>
<gene>
    <name evidence="10" type="ORF">QTN89_21365</name>
</gene>
<evidence type="ECO:0000256" key="5">
    <source>
        <dbReference type="ARBA" id="ARBA00022777"/>
    </source>
</evidence>
<keyword evidence="10" id="KW-0547">Nucleotide-binding</keyword>
<keyword evidence="5" id="KW-0418">Kinase</keyword>
<reference evidence="10 11" key="1">
    <citation type="submission" date="2023-06" db="EMBL/GenBank/DDBJ databases">
        <title>Roseiconus lacunae JC819 isolated from Gulf of Mannar region, Tamil Nadu.</title>
        <authorList>
            <person name="Pk S."/>
            <person name="Ch S."/>
            <person name="Ch V.R."/>
        </authorList>
    </citation>
    <scope>NUCLEOTIDE SEQUENCE [LARGE SCALE GENOMIC DNA]</scope>
    <source>
        <strain evidence="10 11">JC819</strain>
    </source>
</reference>
<keyword evidence="10" id="KW-0067">ATP-binding</keyword>
<comment type="caution">
    <text evidence="10">The sequence shown here is derived from an EMBL/GenBank/DDBJ whole genome shotgun (WGS) entry which is preliminary data.</text>
</comment>
<dbReference type="CDD" id="cd00156">
    <property type="entry name" value="REC"/>
    <property type="match status" value="1"/>
</dbReference>
<dbReference type="InterPro" id="IPR001789">
    <property type="entry name" value="Sig_transdc_resp-reg_receiver"/>
</dbReference>
<dbReference type="Pfam" id="PF00512">
    <property type="entry name" value="HisKA"/>
    <property type="match status" value="1"/>
</dbReference>
<accession>A0ABT7PNZ1</accession>
<feature type="modified residue" description="4-aspartylphosphate" evidence="6">
    <location>
        <position position="53"/>
    </location>
</feature>
<dbReference type="GO" id="GO:0005524">
    <property type="term" value="F:ATP binding"/>
    <property type="evidence" value="ECO:0007669"/>
    <property type="project" value="UniProtKB-KW"/>
</dbReference>
<keyword evidence="4" id="KW-0808">Transferase</keyword>
<dbReference type="InterPro" id="IPR011006">
    <property type="entry name" value="CheY-like_superfamily"/>
</dbReference>
<dbReference type="SMART" id="SM00387">
    <property type="entry name" value="HATPase_c"/>
    <property type="match status" value="1"/>
</dbReference>
<dbReference type="EMBL" id="JASZZN010000018">
    <property type="protein sequence ID" value="MDM4018011.1"/>
    <property type="molecule type" value="Genomic_DNA"/>
</dbReference>
<dbReference type="PROSITE" id="PS50109">
    <property type="entry name" value="HIS_KIN"/>
    <property type="match status" value="1"/>
</dbReference>
<feature type="coiled-coil region" evidence="7">
    <location>
        <begin position="125"/>
        <end position="166"/>
    </location>
</feature>
<dbReference type="SMART" id="SM00448">
    <property type="entry name" value="REC"/>
    <property type="match status" value="1"/>
</dbReference>
<dbReference type="CDD" id="cd00082">
    <property type="entry name" value="HisKA"/>
    <property type="match status" value="1"/>
</dbReference>
<dbReference type="InterPro" id="IPR005467">
    <property type="entry name" value="His_kinase_dom"/>
</dbReference>
<evidence type="ECO:0000256" key="6">
    <source>
        <dbReference type="PROSITE-ProRule" id="PRU00169"/>
    </source>
</evidence>
<dbReference type="InterPro" id="IPR003661">
    <property type="entry name" value="HisK_dim/P_dom"/>
</dbReference>
<dbReference type="SUPFAM" id="SSF55874">
    <property type="entry name" value="ATPase domain of HSP90 chaperone/DNA topoisomerase II/histidine kinase"/>
    <property type="match status" value="1"/>
</dbReference>
<dbReference type="InterPro" id="IPR036097">
    <property type="entry name" value="HisK_dim/P_sf"/>
</dbReference>
<dbReference type="SUPFAM" id="SSF52172">
    <property type="entry name" value="CheY-like"/>
    <property type="match status" value="1"/>
</dbReference>
<dbReference type="InterPro" id="IPR004358">
    <property type="entry name" value="Sig_transdc_His_kin-like_C"/>
</dbReference>
<dbReference type="SMART" id="SM00388">
    <property type="entry name" value="HisKA"/>
    <property type="match status" value="1"/>
</dbReference>
<sequence>MKILLIEDNPGDIELIGRALKQSSCVCDFHTENWLGAALDRPDLESFDIILTDLTLPDACDLASVEKLVETLPTTPVVVLTSLTDDELAVEAIRRGAQDYIVKDHANEYTLNRSIRHSVERQAMWSENERLLADLEESKELLEKKNAKLQELCEAAQQSIDNISHEFRTPLTVIIEYASIIGEGIVGDVNDEQRRFLDVIADRGNDLNNMVNDMLDVSRLESGVMGISRDEHSAEEIIDHVESSLMRKALVRGVELSTSIQPDLPMIYCDAEKIGRVIINLSINALKFASEKGHVSIDVRQTNESEVEFAITDDGPGIPPEKLEEIFERFSQLCNTPTYHSTKGFGLGLNIAQTLVNLNFGTMAVDSVVNEGSTFRFTVPIFDPVRLVRRYLEWLKVQPDGCDTVNEIVVTCDSTDESDEIDSFLRYLVRPFDFVFRAERNRWMLLVNTPRFEVETVRKRILNEHEFLSRNRPLGPLSDVQITVGRTWTIGDAVRDLAETVNCRTEEICYA</sequence>
<evidence type="ECO:0000313" key="10">
    <source>
        <dbReference type="EMBL" id="MDM4018011.1"/>
    </source>
</evidence>
<organism evidence="10 11">
    <name type="scientific">Roseiconus lacunae</name>
    <dbReference type="NCBI Taxonomy" id="2605694"/>
    <lineage>
        <taxon>Bacteria</taxon>
        <taxon>Pseudomonadati</taxon>
        <taxon>Planctomycetota</taxon>
        <taxon>Planctomycetia</taxon>
        <taxon>Pirellulales</taxon>
        <taxon>Pirellulaceae</taxon>
        <taxon>Roseiconus</taxon>
    </lineage>
</organism>
<dbReference type="SUPFAM" id="SSF47384">
    <property type="entry name" value="Homodimeric domain of signal transducing histidine kinase"/>
    <property type="match status" value="1"/>
</dbReference>
<keyword evidence="3 6" id="KW-0597">Phosphoprotein</keyword>
<protein>
    <recommendedName>
        <fullName evidence="2">histidine kinase</fullName>
        <ecNumber evidence="2">2.7.13.3</ecNumber>
    </recommendedName>
</protein>
<dbReference type="EC" id="2.7.13.3" evidence="2"/>
<dbReference type="Pfam" id="PF02518">
    <property type="entry name" value="HATPase_c"/>
    <property type="match status" value="1"/>
</dbReference>
<dbReference type="RefSeq" id="WP_149499496.1">
    <property type="nucleotide sequence ID" value="NZ_CP141221.1"/>
</dbReference>
<evidence type="ECO:0000256" key="2">
    <source>
        <dbReference type="ARBA" id="ARBA00012438"/>
    </source>
</evidence>
<dbReference type="PROSITE" id="PS50110">
    <property type="entry name" value="RESPONSE_REGULATORY"/>
    <property type="match status" value="1"/>
</dbReference>
<evidence type="ECO:0000313" key="11">
    <source>
        <dbReference type="Proteomes" id="UP001239462"/>
    </source>
</evidence>
<evidence type="ECO:0000259" key="9">
    <source>
        <dbReference type="PROSITE" id="PS50110"/>
    </source>
</evidence>
<feature type="domain" description="Histidine kinase" evidence="8">
    <location>
        <begin position="162"/>
        <end position="383"/>
    </location>
</feature>
<evidence type="ECO:0000256" key="4">
    <source>
        <dbReference type="ARBA" id="ARBA00022679"/>
    </source>
</evidence>
<dbReference type="InterPro" id="IPR036890">
    <property type="entry name" value="HATPase_C_sf"/>
</dbReference>
<dbReference type="Proteomes" id="UP001239462">
    <property type="component" value="Unassembled WGS sequence"/>
</dbReference>
<proteinExistence type="predicted"/>
<feature type="domain" description="Response regulatory" evidence="9">
    <location>
        <begin position="2"/>
        <end position="118"/>
    </location>
</feature>
<evidence type="ECO:0000256" key="3">
    <source>
        <dbReference type="ARBA" id="ARBA00022553"/>
    </source>
</evidence>
<comment type="catalytic activity">
    <reaction evidence="1">
        <text>ATP + protein L-histidine = ADP + protein N-phospho-L-histidine.</text>
        <dbReference type="EC" id="2.7.13.3"/>
    </reaction>
</comment>
<dbReference type="PRINTS" id="PR00344">
    <property type="entry name" value="BCTRLSENSOR"/>
</dbReference>
<keyword evidence="11" id="KW-1185">Reference proteome</keyword>
<evidence type="ECO:0000256" key="7">
    <source>
        <dbReference type="SAM" id="Coils"/>
    </source>
</evidence>
<keyword evidence="7" id="KW-0175">Coiled coil</keyword>
<evidence type="ECO:0000259" key="8">
    <source>
        <dbReference type="PROSITE" id="PS50109"/>
    </source>
</evidence>
<dbReference type="Gene3D" id="3.30.565.10">
    <property type="entry name" value="Histidine kinase-like ATPase, C-terminal domain"/>
    <property type="match status" value="1"/>
</dbReference>
<dbReference type="Gene3D" id="3.40.50.2300">
    <property type="match status" value="1"/>
</dbReference>